<feature type="region of interest" description="Disordered" evidence="1">
    <location>
        <begin position="43"/>
        <end position="64"/>
    </location>
</feature>
<sequence length="64" mass="7578">MTPMATFDPAFEMWLQTLRALGYDRLWITNNIEVLRKRYRDTKGAEMPRCPDPTPQPYDPYKGL</sequence>
<reference evidence="2" key="1">
    <citation type="submission" date="2016-07" db="EMBL/GenBank/DDBJ databases">
        <title>Genomics reveals synergistic degradation of pyrene by five bacteria in a mangrove sediment-derived bacterial consortium.</title>
        <authorList>
            <person name="Wanapaisan P."/>
            <person name="Vejarano F."/>
            <person name="Chakraborty J."/>
            <person name="Shintani M."/>
            <person name="Muangchinda C."/>
            <person name="Laothamteep N."/>
            <person name="Suzuki-Minakuchi C."/>
            <person name="Inoue K."/>
            <person name="Nojiri H."/>
            <person name="Pinyakong O."/>
        </authorList>
    </citation>
    <scope>NUCLEOTIDE SEQUENCE</scope>
    <source>
        <strain evidence="2">PW1</strain>
    </source>
</reference>
<dbReference type="EMBL" id="LC171369">
    <property type="protein sequence ID" value="BBA74408.1"/>
    <property type="molecule type" value="Genomic_DNA"/>
</dbReference>
<accession>A0A292GNG3</accession>
<dbReference type="AlphaFoldDB" id="A0A292GNG3"/>
<organism evidence="2">
    <name type="scientific">Ochrobactrum sp. PW1</name>
    <dbReference type="NCBI Taxonomy" id="1882222"/>
    <lineage>
        <taxon>Bacteria</taxon>
        <taxon>Pseudomonadati</taxon>
        <taxon>Pseudomonadota</taxon>
        <taxon>Alphaproteobacteria</taxon>
        <taxon>Hyphomicrobiales</taxon>
        <taxon>Brucellaceae</taxon>
        <taxon>Brucella/Ochrobactrum group</taxon>
        <taxon>Ochrobactrum</taxon>
    </lineage>
</organism>
<evidence type="ECO:0000313" key="2">
    <source>
        <dbReference type="EMBL" id="BBA74408.1"/>
    </source>
</evidence>
<name>A0A292GNG3_9HYPH</name>
<evidence type="ECO:0000256" key="1">
    <source>
        <dbReference type="SAM" id="MobiDB-lite"/>
    </source>
</evidence>
<protein>
    <submittedName>
        <fullName evidence="2">Uncharacterized protein</fullName>
    </submittedName>
</protein>
<proteinExistence type="predicted"/>